<evidence type="ECO:0000256" key="4">
    <source>
        <dbReference type="ARBA" id="ARBA00023136"/>
    </source>
</evidence>
<feature type="transmembrane region" description="Helical" evidence="5">
    <location>
        <begin position="88"/>
        <end position="105"/>
    </location>
</feature>
<keyword evidence="2 5" id="KW-0812">Transmembrane</keyword>
<proteinExistence type="predicted"/>
<protein>
    <submittedName>
        <fullName evidence="7">O-antigen ligase family protein</fullName>
    </submittedName>
</protein>
<dbReference type="Proteomes" id="UP001597521">
    <property type="component" value="Unassembled WGS sequence"/>
</dbReference>
<keyword evidence="4 5" id="KW-0472">Membrane</keyword>
<feature type="transmembrane region" description="Helical" evidence="5">
    <location>
        <begin position="360"/>
        <end position="376"/>
    </location>
</feature>
<feature type="transmembrane region" description="Helical" evidence="5">
    <location>
        <begin position="16"/>
        <end position="49"/>
    </location>
</feature>
<evidence type="ECO:0000256" key="3">
    <source>
        <dbReference type="ARBA" id="ARBA00022989"/>
    </source>
</evidence>
<evidence type="ECO:0000256" key="2">
    <source>
        <dbReference type="ARBA" id="ARBA00022692"/>
    </source>
</evidence>
<evidence type="ECO:0000259" key="6">
    <source>
        <dbReference type="Pfam" id="PF04932"/>
    </source>
</evidence>
<evidence type="ECO:0000313" key="8">
    <source>
        <dbReference type="Proteomes" id="UP001597521"/>
    </source>
</evidence>
<dbReference type="GO" id="GO:0016874">
    <property type="term" value="F:ligase activity"/>
    <property type="evidence" value="ECO:0007669"/>
    <property type="project" value="UniProtKB-KW"/>
</dbReference>
<evidence type="ECO:0000256" key="5">
    <source>
        <dbReference type="SAM" id="Phobius"/>
    </source>
</evidence>
<dbReference type="EMBL" id="JBHUNP010000001">
    <property type="protein sequence ID" value="MFD2648781.1"/>
    <property type="molecule type" value="Genomic_DNA"/>
</dbReference>
<organism evidence="7 8">
    <name type="scientific">Devosia albogilva</name>
    <dbReference type="NCBI Taxonomy" id="429726"/>
    <lineage>
        <taxon>Bacteria</taxon>
        <taxon>Pseudomonadati</taxon>
        <taxon>Pseudomonadota</taxon>
        <taxon>Alphaproteobacteria</taxon>
        <taxon>Hyphomicrobiales</taxon>
        <taxon>Devosiaceae</taxon>
        <taxon>Devosia</taxon>
    </lineage>
</organism>
<keyword evidence="3 5" id="KW-1133">Transmembrane helix</keyword>
<name>A0ABW5QMT6_9HYPH</name>
<feature type="transmembrane region" description="Helical" evidence="5">
    <location>
        <begin position="326"/>
        <end position="348"/>
    </location>
</feature>
<comment type="subcellular location">
    <subcellularLocation>
        <location evidence="1">Membrane</location>
        <topology evidence="1">Multi-pass membrane protein</topology>
    </subcellularLocation>
</comment>
<dbReference type="RefSeq" id="WP_386834082.1">
    <property type="nucleotide sequence ID" value="NZ_JBHUNP010000001.1"/>
</dbReference>
<reference evidence="8" key="1">
    <citation type="journal article" date="2019" name="Int. J. Syst. Evol. Microbiol.">
        <title>The Global Catalogue of Microorganisms (GCM) 10K type strain sequencing project: providing services to taxonomists for standard genome sequencing and annotation.</title>
        <authorList>
            <consortium name="The Broad Institute Genomics Platform"/>
            <consortium name="The Broad Institute Genome Sequencing Center for Infectious Disease"/>
            <person name="Wu L."/>
            <person name="Ma J."/>
        </authorList>
    </citation>
    <scope>NUCLEOTIDE SEQUENCE [LARGE SCALE GENOMIC DNA]</scope>
    <source>
        <strain evidence="8">CCM 7427</strain>
    </source>
</reference>
<dbReference type="InterPro" id="IPR007016">
    <property type="entry name" value="O-antigen_ligase-rel_domated"/>
</dbReference>
<feature type="transmembrane region" description="Helical" evidence="5">
    <location>
        <begin position="191"/>
        <end position="209"/>
    </location>
</feature>
<feature type="transmembrane region" description="Helical" evidence="5">
    <location>
        <begin position="117"/>
        <end position="136"/>
    </location>
</feature>
<evidence type="ECO:0000256" key="1">
    <source>
        <dbReference type="ARBA" id="ARBA00004141"/>
    </source>
</evidence>
<keyword evidence="8" id="KW-1185">Reference proteome</keyword>
<dbReference type="InterPro" id="IPR051533">
    <property type="entry name" value="WaaL-like"/>
</dbReference>
<dbReference type="PANTHER" id="PTHR37422:SF13">
    <property type="entry name" value="LIPOPOLYSACCHARIDE BIOSYNTHESIS PROTEIN PA4999-RELATED"/>
    <property type="match status" value="1"/>
</dbReference>
<dbReference type="PANTHER" id="PTHR37422">
    <property type="entry name" value="TEICHURONIC ACID BIOSYNTHESIS PROTEIN TUAE"/>
    <property type="match status" value="1"/>
</dbReference>
<dbReference type="Pfam" id="PF04932">
    <property type="entry name" value="Wzy_C"/>
    <property type="match status" value="1"/>
</dbReference>
<keyword evidence="7" id="KW-0436">Ligase</keyword>
<accession>A0ABW5QMT6</accession>
<feature type="transmembrane region" description="Helical" evidence="5">
    <location>
        <begin position="215"/>
        <end position="244"/>
    </location>
</feature>
<gene>
    <name evidence="7" type="ORF">ACFSX5_13370</name>
</gene>
<feature type="transmembrane region" description="Helical" evidence="5">
    <location>
        <begin position="251"/>
        <end position="272"/>
    </location>
</feature>
<feature type="transmembrane region" description="Helical" evidence="5">
    <location>
        <begin position="61"/>
        <end position="81"/>
    </location>
</feature>
<feature type="domain" description="O-antigen ligase-related" evidence="6">
    <location>
        <begin position="213"/>
        <end position="342"/>
    </location>
</feature>
<sequence length="412" mass="44449">MTVLQIQNEVPSRNRLIFVALLLSLVGDIWMGITLPLAIFPVLACLLANRLRLPPINATPSLLLLSSLGVIVGIQVLSGAPPAGRSDLLVYLPIVYAVLALWAASAVDLEDAAVRNALIYGGVSTAVVMFGTAFFAPQDFYFLPSQYIPSNTEISLETGPDIDAIDGGLEHSVAGAPFYEWKRRLITPLGFSNYLSAFLMFSCMIALFSRSYAAAIFLGCSVAATGSRFGIAFLVVGFICWLLYRRGLRSWVVPCSVVAATFAGVVTLIAFAPSLRWIPDAASLQVRVDYWRDALVAWSNSPFIGMPRSYIMEAVRATVFWNPHNAALWIGTLFGAAGLIVYGAYLVTVCRLAARLSLQSEVWAGVLVGLSLLISMSMVESIAVSPAFEILMALLLGVALRRSRSEVVENAA</sequence>
<comment type="caution">
    <text evidence="7">The sequence shown here is derived from an EMBL/GenBank/DDBJ whole genome shotgun (WGS) entry which is preliminary data.</text>
</comment>
<evidence type="ECO:0000313" key="7">
    <source>
        <dbReference type="EMBL" id="MFD2648781.1"/>
    </source>
</evidence>